<feature type="region of interest" description="Disordered" evidence="1">
    <location>
        <begin position="140"/>
        <end position="163"/>
    </location>
</feature>
<comment type="caution">
    <text evidence="3">The sequence shown here is derived from an EMBL/GenBank/DDBJ whole genome shotgun (WGS) entry which is preliminary data.</text>
</comment>
<keyword evidence="4" id="KW-1185">Reference proteome</keyword>
<feature type="chain" id="PRO_5047334898" evidence="2">
    <location>
        <begin position="24"/>
        <end position="208"/>
    </location>
</feature>
<proteinExistence type="predicted"/>
<evidence type="ECO:0000313" key="3">
    <source>
        <dbReference type="EMBL" id="MDL5056906.1"/>
    </source>
</evidence>
<dbReference type="EMBL" id="JASVEJ010000021">
    <property type="protein sequence ID" value="MDL5056906.1"/>
    <property type="molecule type" value="Genomic_DNA"/>
</dbReference>
<evidence type="ECO:0000313" key="4">
    <source>
        <dbReference type="Proteomes" id="UP001230986"/>
    </source>
</evidence>
<gene>
    <name evidence="3" type="ORF">QQ055_05420</name>
</gene>
<evidence type="ECO:0000256" key="2">
    <source>
        <dbReference type="SAM" id="SignalP"/>
    </source>
</evidence>
<dbReference type="Proteomes" id="UP001230986">
    <property type="component" value="Unassembled WGS sequence"/>
</dbReference>
<sequence>MNLWKHMFALMGLCFFASGQFLAAQSLYEIEATIFKGHPDTMKDLLPQAGQTEQRVRSIPQSRYFRLLRDKKIQHKTLKIRVIPGEVGRAEDFQEVIVTRNDQKTSMREGVSMTAKIETVPQGRSAMLDFQISDIEIHQPSSHDEEIRGADDSRNPPFSEHKTQSKVFLRMDEYSVVSGSFQKHHDQDVGFAVVITISEAKDKKTSQR</sequence>
<reference evidence="3 4" key="1">
    <citation type="submission" date="2023-06" db="EMBL/GenBank/DDBJ databases">
        <title>Whole genome sequence of Oscillatoria calcuttensis NRMC-F 0142.</title>
        <authorList>
            <person name="Shakena Fathima T."/>
            <person name="Muralitharan G."/>
            <person name="Thajuddin N."/>
        </authorList>
    </citation>
    <scope>NUCLEOTIDE SEQUENCE [LARGE SCALE GENOMIC DNA]</scope>
    <source>
        <strain evidence="3 4">NRMC-F 0142</strain>
    </source>
</reference>
<evidence type="ECO:0000256" key="1">
    <source>
        <dbReference type="SAM" id="MobiDB-lite"/>
    </source>
</evidence>
<name>A0ABT7LY21_9CYAN</name>
<protein>
    <submittedName>
        <fullName evidence="3">Uncharacterized protein</fullName>
    </submittedName>
</protein>
<accession>A0ABT7LY21</accession>
<keyword evidence="2" id="KW-0732">Signal</keyword>
<feature type="signal peptide" evidence="2">
    <location>
        <begin position="1"/>
        <end position="23"/>
    </location>
</feature>
<dbReference type="RefSeq" id="WP_284475470.1">
    <property type="nucleotide sequence ID" value="NZ_JASVEJ010000021.1"/>
</dbReference>
<organism evidence="3 4">
    <name type="scientific">Geitlerinema calcuttense NRMC-F 0142</name>
    <dbReference type="NCBI Taxonomy" id="2922238"/>
    <lineage>
        <taxon>Bacteria</taxon>
        <taxon>Bacillati</taxon>
        <taxon>Cyanobacteriota</taxon>
        <taxon>Cyanophyceae</taxon>
        <taxon>Geitlerinematales</taxon>
        <taxon>Geitlerinemataceae</taxon>
        <taxon>Geitlerinema</taxon>
    </lineage>
</organism>